<reference evidence="3" key="2">
    <citation type="submission" date="2020-10" db="EMBL/GenBank/DDBJ databases">
        <authorList>
            <person name="Scholz U."/>
            <person name="Mascher M."/>
            <person name="Fiebig A."/>
        </authorList>
    </citation>
    <scope>NUCLEOTIDE SEQUENCE [LARGE SCALE GENOMIC DNA]</scope>
    <source>
        <strain evidence="3">cv. Morex</strain>
    </source>
</reference>
<name>A0A8I6XNS6_HORVV</name>
<evidence type="ECO:0000259" key="2">
    <source>
        <dbReference type="Pfam" id="PF07762"/>
    </source>
</evidence>
<dbReference type="Proteomes" id="UP000011116">
    <property type="component" value="Chromosome 5H"/>
</dbReference>
<dbReference type="InterPro" id="IPR011676">
    <property type="entry name" value="DUF1618"/>
</dbReference>
<dbReference type="AlphaFoldDB" id="A0A8I6XNS6"/>
<keyword evidence="4" id="KW-1185">Reference proteome</keyword>
<evidence type="ECO:0000313" key="4">
    <source>
        <dbReference type="Proteomes" id="UP000011116"/>
    </source>
</evidence>
<evidence type="ECO:0000313" key="3">
    <source>
        <dbReference type="EnsemblPlants" id="HORVU.MOREX.r3.5HG0535530.1.CDS1"/>
    </source>
</evidence>
<accession>A0A8I6XNS6</accession>
<sequence length="467" mass="52269">MAPPHPSWVLLSTLVDRLHALPRRNNNEPWPASQWAAIKCNATRASTANDERRAIVDAVTLLALIVEPPAVSALAICLRSEQYVFDAFTNQPVANVVAADDRIVVLDAKFRCRHSNDDPHRFLVYDAFDASLAMVPPVCEWVCTPILTADPLPVRRRDDAGGYALAIMARHHLHDPKARREFSLEVLCLWPPPPYSRMFQGSVSPWGFKQPLFPPEKPKNLWAHTAFTFQGRAYWADLGQGLLSCDSDDLLYGRHEVPFSFVPLPPECRVCQLCSNIDHKGSRAMTCCPATVHGGSDSIKLVCIGKGRGFEACDVCGEFESTLDMALASWALDIATGQWRRDDGGEDLRVASLWQMESFKTAGLPRVRPILPILIPQKDDGGDVLCFTLQAGDAGPVHLCRLNMRTKTLLPPHGLLDEWTPSLLGCDLFKHIEFATTPDNNEEEEMEVLAPKRRRRRRKRKRMKICP</sequence>
<reference evidence="4" key="1">
    <citation type="journal article" date="2012" name="Nature">
        <title>A physical, genetic and functional sequence assembly of the barley genome.</title>
        <authorList>
            <consortium name="The International Barley Genome Sequencing Consortium"/>
            <person name="Mayer K.F."/>
            <person name="Waugh R."/>
            <person name="Brown J.W."/>
            <person name="Schulman A."/>
            <person name="Langridge P."/>
            <person name="Platzer M."/>
            <person name="Fincher G.B."/>
            <person name="Muehlbauer G.J."/>
            <person name="Sato K."/>
            <person name="Close T.J."/>
            <person name="Wise R.P."/>
            <person name="Stein N."/>
        </authorList>
    </citation>
    <scope>NUCLEOTIDE SEQUENCE [LARGE SCALE GENOMIC DNA]</scope>
    <source>
        <strain evidence="4">cv. Morex</strain>
    </source>
</reference>
<dbReference type="Gramene" id="HORVU.MOREX.r3.5HG0535530.1">
    <property type="protein sequence ID" value="HORVU.MOREX.r3.5HG0535530.1.CDS1"/>
    <property type="gene ID" value="HORVU.MOREX.r3.5HG0535530"/>
</dbReference>
<feature type="compositionally biased region" description="Basic residues" evidence="1">
    <location>
        <begin position="451"/>
        <end position="467"/>
    </location>
</feature>
<dbReference type="EnsemblPlants" id="HORVU.MOREX.r3.5HG0535530.1">
    <property type="protein sequence ID" value="HORVU.MOREX.r3.5HG0535530.1.CDS1"/>
    <property type="gene ID" value="HORVU.MOREX.r3.5HG0535530"/>
</dbReference>
<dbReference type="Pfam" id="PF07762">
    <property type="entry name" value="DUF1618"/>
    <property type="match status" value="1"/>
</dbReference>
<reference evidence="3" key="3">
    <citation type="submission" date="2022-01" db="UniProtKB">
        <authorList>
            <consortium name="EnsemblPlants"/>
        </authorList>
    </citation>
    <scope>IDENTIFICATION</scope>
    <source>
        <strain evidence="3">subsp. vulgare</strain>
    </source>
</reference>
<protein>
    <recommendedName>
        <fullName evidence="2">DUF1618 domain-containing protein</fullName>
    </recommendedName>
</protein>
<feature type="domain" description="DUF1618" evidence="2">
    <location>
        <begin position="235"/>
        <end position="380"/>
    </location>
</feature>
<dbReference type="PANTHER" id="PTHR33086:SF94">
    <property type="entry name" value="EXPRESSED PROTEIN"/>
    <property type="match status" value="1"/>
</dbReference>
<organism evidence="3 4">
    <name type="scientific">Hordeum vulgare subsp. vulgare</name>
    <name type="common">Domesticated barley</name>
    <dbReference type="NCBI Taxonomy" id="112509"/>
    <lineage>
        <taxon>Eukaryota</taxon>
        <taxon>Viridiplantae</taxon>
        <taxon>Streptophyta</taxon>
        <taxon>Embryophyta</taxon>
        <taxon>Tracheophyta</taxon>
        <taxon>Spermatophyta</taxon>
        <taxon>Magnoliopsida</taxon>
        <taxon>Liliopsida</taxon>
        <taxon>Poales</taxon>
        <taxon>Poaceae</taxon>
        <taxon>BOP clade</taxon>
        <taxon>Pooideae</taxon>
        <taxon>Triticodae</taxon>
        <taxon>Triticeae</taxon>
        <taxon>Hordeinae</taxon>
        <taxon>Hordeum</taxon>
    </lineage>
</organism>
<feature type="region of interest" description="Disordered" evidence="1">
    <location>
        <begin position="440"/>
        <end position="467"/>
    </location>
</feature>
<dbReference type="PANTHER" id="PTHR33086">
    <property type="entry name" value="OS05G0468200 PROTEIN-RELATED"/>
    <property type="match status" value="1"/>
</dbReference>
<proteinExistence type="predicted"/>
<evidence type="ECO:0000256" key="1">
    <source>
        <dbReference type="SAM" id="MobiDB-lite"/>
    </source>
</evidence>